<sequence length="317" mass="33795">MRTGAAAGHRGHYHAALCYDSDPDLLAVVLPFLLDGMAAGEPVVVALRDRTAALVRAALPADGPVSYLDPYSRPTAVIRSYREMLAGHVAAGAAQVRVVGEMPASAFGATWDWWARYEAATNHAYDEFPLWSLCAFDTRVTPAAVLDDVARTHPWTALPGGRHTPNGTYTEPAAFLAEDRPMLLDPAQRTGPAVELADPTPAQARAALRRVDPGLPADDVDDLIVAVSEVVTNALRHGRPPVLSRVWTTPDRIVVTVSDGGTGPRDLFVGLLPTRGPGAGGLGLWITHQSCSHVTQQRGPDDYTLRLTAGNPQFPIG</sequence>
<dbReference type="InterPro" id="IPR036890">
    <property type="entry name" value="HATPase_C_sf"/>
</dbReference>
<keyword evidence="1" id="KW-0418">Kinase</keyword>
<dbReference type="NCBIfam" id="NF041045">
    <property type="entry name" value="RsbA_anti_sig"/>
    <property type="match status" value="1"/>
</dbReference>
<dbReference type="PANTHER" id="PTHR35526:SF3">
    <property type="entry name" value="ANTI-SIGMA-F FACTOR RSBW"/>
    <property type="match status" value="1"/>
</dbReference>
<evidence type="ECO:0000259" key="3">
    <source>
        <dbReference type="Pfam" id="PF14417"/>
    </source>
</evidence>
<dbReference type="Gene3D" id="3.30.565.10">
    <property type="entry name" value="Histidine kinase-like ATPase, C-terminal domain"/>
    <property type="match status" value="1"/>
</dbReference>
<dbReference type="InterPro" id="IPR050267">
    <property type="entry name" value="Anti-sigma-factor_SerPK"/>
</dbReference>
<reference evidence="4 5" key="1">
    <citation type="submission" date="2024-09" db="EMBL/GenBank/DDBJ databases">
        <authorList>
            <person name="Sun Q."/>
            <person name="Mori K."/>
        </authorList>
    </citation>
    <scope>NUCLEOTIDE SEQUENCE [LARGE SCALE GENOMIC DNA]</scope>
    <source>
        <strain evidence="4 5">TBRC 2205</strain>
    </source>
</reference>
<proteinExistence type="predicted"/>
<keyword evidence="1" id="KW-0808">Transferase</keyword>
<evidence type="ECO:0000313" key="5">
    <source>
        <dbReference type="Proteomes" id="UP001589894"/>
    </source>
</evidence>
<keyword evidence="5" id="KW-1185">Reference proteome</keyword>
<dbReference type="Proteomes" id="UP001589894">
    <property type="component" value="Unassembled WGS sequence"/>
</dbReference>
<dbReference type="RefSeq" id="WP_377343474.1">
    <property type="nucleotide sequence ID" value="NZ_JBHLUE010000026.1"/>
</dbReference>
<organism evidence="4 5">
    <name type="scientific">Plantactinospora siamensis</name>
    <dbReference type="NCBI Taxonomy" id="555372"/>
    <lineage>
        <taxon>Bacteria</taxon>
        <taxon>Bacillati</taxon>
        <taxon>Actinomycetota</taxon>
        <taxon>Actinomycetes</taxon>
        <taxon>Micromonosporales</taxon>
        <taxon>Micromonosporaceae</taxon>
        <taxon>Plantactinospora</taxon>
    </lineage>
</organism>
<dbReference type="EMBL" id="JBHLUE010000026">
    <property type="protein sequence ID" value="MFC0568058.1"/>
    <property type="molecule type" value="Genomic_DNA"/>
</dbReference>
<evidence type="ECO:0000256" key="1">
    <source>
        <dbReference type="ARBA" id="ARBA00022527"/>
    </source>
</evidence>
<feature type="domain" description="MEDS" evidence="3">
    <location>
        <begin position="14"/>
        <end position="154"/>
    </location>
</feature>
<keyword evidence="1" id="KW-0723">Serine/threonine-protein kinase</keyword>
<dbReference type="PANTHER" id="PTHR35526">
    <property type="entry name" value="ANTI-SIGMA-F FACTOR RSBW-RELATED"/>
    <property type="match status" value="1"/>
</dbReference>
<dbReference type="InterPro" id="IPR025847">
    <property type="entry name" value="MEDS_domain"/>
</dbReference>
<accession>A0ABV6P728</accession>
<feature type="domain" description="Histidine kinase/HSP90-like ATPase" evidence="2">
    <location>
        <begin position="203"/>
        <end position="308"/>
    </location>
</feature>
<dbReference type="InterPro" id="IPR047718">
    <property type="entry name" value="RsbA-like_anti_sig"/>
</dbReference>
<dbReference type="SUPFAM" id="SSF55874">
    <property type="entry name" value="ATPase domain of HSP90 chaperone/DNA topoisomerase II/histidine kinase"/>
    <property type="match status" value="1"/>
</dbReference>
<dbReference type="Pfam" id="PF13581">
    <property type="entry name" value="HATPase_c_2"/>
    <property type="match status" value="1"/>
</dbReference>
<evidence type="ECO:0000313" key="4">
    <source>
        <dbReference type="EMBL" id="MFC0568058.1"/>
    </source>
</evidence>
<dbReference type="CDD" id="cd16936">
    <property type="entry name" value="HATPase_RsbW-like"/>
    <property type="match status" value="1"/>
</dbReference>
<gene>
    <name evidence="4" type="ORF">ACFFHU_28425</name>
</gene>
<name>A0ABV6P728_9ACTN</name>
<dbReference type="InterPro" id="IPR003594">
    <property type="entry name" value="HATPase_dom"/>
</dbReference>
<comment type="caution">
    <text evidence="4">The sequence shown here is derived from an EMBL/GenBank/DDBJ whole genome shotgun (WGS) entry which is preliminary data.</text>
</comment>
<protein>
    <submittedName>
        <fullName evidence="4">Anti-sigma factor RsbA family regulatory protein</fullName>
    </submittedName>
</protein>
<dbReference type="Pfam" id="PF14417">
    <property type="entry name" value="MEDS"/>
    <property type="match status" value="1"/>
</dbReference>
<evidence type="ECO:0000259" key="2">
    <source>
        <dbReference type="Pfam" id="PF13581"/>
    </source>
</evidence>